<keyword evidence="2" id="KW-1185">Reference proteome</keyword>
<protein>
    <submittedName>
        <fullName evidence="1">Uncharacterized protein</fullName>
    </submittedName>
</protein>
<dbReference type="EMBL" id="BQNB010009546">
    <property type="protein sequence ID" value="GJS65023.1"/>
    <property type="molecule type" value="Genomic_DNA"/>
</dbReference>
<dbReference type="Proteomes" id="UP001151760">
    <property type="component" value="Unassembled WGS sequence"/>
</dbReference>
<gene>
    <name evidence="1" type="ORF">Tco_0679587</name>
</gene>
<organism evidence="1 2">
    <name type="scientific">Tanacetum coccineum</name>
    <dbReference type="NCBI Taxonomy" id="301880"/>
    <lineage>
        <taxon>Eukaryota</taxon>
        <taxon>Viridiplantae</taxon>
        <taxon>Streptophyta</taxon>
        <taxon>Embryophyta</taxon>
        <taxon>Tracheophyta</taxon>
        <taxon>Spermatophyta</taxon>
        <taxon>Magnoliopsida</taxon>
        <taxon>eudicotyledons</taxon>
        <taxon>Gunneridae</taxon>
        <taxon>Pentapetalae</taxon>
        <taxon>asterids</taxon>
        <taxon>campanulids</taxon>
        <taxon>Asterales</taxon>
        <taxon>Asteraceae</taxon>
        <taxon>Asteroideae</taxon>
        <taxon>Anthemideae</taxon>
        <taxon>Anthemidinae</taxon>
        <taxon>Tanacetum</taxon>
    </lineage>
</organism>
<evidence type="ECO:0000313" key="2">
    <source>
        <dbReference type="Proteomes" id="UP001151760"/>
    </source>
</evidence>
<accession>A0ABQ4XIA5</accession>
<name>A0ABQ4XIA5_9ASTR</name>
<reference evidence="1" key="2">
    <citation type="submission" date="2022-01" db="EMBL/GenBank/DDBJ databases">
        <authorList>
            <person name="Yamashiro T."/>
            <person name="Shiraishi A."/>
            <person name="Satake H."/>
            <person name="Nakayama K."/>
        </authorList>
    </citation>
    <scope>NUCLEOTIDE SEQUENCE</scope>
</reference>
<sequence length="128" mass="14666">MAPSSQLRHKWCLHIFATIFFKKGEEYSNEFPKNEKSSHEDFHCLPTMSVKDGNIHLWKQPFALHKRKACDGLESLPLEFIGSSHPKLNSLAMITGNCLSTSKNAYSRGERTSLDLEKESMFIVQECF</sequence>
<reference evidence="1" key="1">
    <citation type="journal article" date="2022" name="Int. J. Mol. Sci.">
        <title>Draft Genome of Tanacetum Coccineum: Genomic Comparison of Closely Related Tanacetum-Family Plants.</title>
        <authorList>
            <person name="Yamashiro T."/>
            <person name="Shiraishi A."/>
            <person name="Nakayama K."/>
            <person name="Satake H."/>
        </authorList>
    </citation>
    <scope>NUCLEOTIDE SEQUENCE</scope>
</reference>
<evidence type="ECO:0000313" key="1">
    <source>
        <dbReference type="EMBL" id="GJS65023.1"/>
    </source>
</evidence>
<comment type="caution">
    <text evidence="1">The sequence shown here is derived from an EMBL/GenBank/DDBJ whole genome shotgun (WGS) entry which is preliminary data.</text>
</comment>
<proteinExistence type="predicted"/>